<dbReference type="SUPFAM" id="SSF53098">
    <property type="entry name" value="Ribonuclease H-like"/>
    <property type="match status" value="1"/>
</dbReference>
<dbReference type="EMBL" id="JACAZE010000002">
    <property type="protein sequence ID" value="KAF7320739.1"/>
    <property type="molecule type" value="Genomic_DNA"/>
</dbReference>
<feature type="domain" description="DUF659" evidence="2">
    <location>
        <begin position="313"/>
        <end position="434"/>
    </location>
</feature>
<gene>
    <name evidence="3" type="ORF">HMN09_00159700</name>
</gene>
<reference evidence="3" key="1">
    <citation type="submission" date="2020-05" db="EMBL/GenBank/DDBJ databases">
        <title>Mycena genomes resolve the evolution of fungal bioluminescence.</title>
        <authorList>
            <person name="Tsai I.J."/>
        </authorList>
    </citation>
    <scope>NUCLEOTIDE SEQUENCE</scope>
    <source>
        <strain evidence="3">110903Hualien_Pintung</strain>
    </source>
</reference>
<sequence length="841" mass="93500">MVDDAKVAKLFPTLLKHLQQRIQGVPDTIPLAPEDGPVHRALRALEVDAEEGAWYSANRAWERAFQCSDEEKHKRIARGPYGLDLVCPFLEFYAKQDGIAETPYVGQLGRRIQQLNMVMDEMSIPIAILSGADTVKSGRVPAPAKTSASGASKRTAAARKSDQDTEKPKRAGGRKKDPLLEQLVTRWSTIENETTKHFHKLPLPRFLIARAKPTSPAEPKPKQVKLDTAALKNEGKKKAKKDWEPFNTQMALLQVQLVTVAGVVPNVFDSDVWKEMAALANPHWVPLSADQVQVEIGLEAAMTVEQTRTALRMHEHNTISFDGTSMRRNQGLYTVHGITPKREEHFLHAHKGDKTRHTAKWVSGRVGSSIEDIGPDHVAALVSDSTSVTKLARRMLVTKYPHILDLRDAVHHLHNTIGDITKLQYFLTPIATMKKTIAFFSKSNFSVAKLKSVGETGGQKIKALQSVGKTRFGSNWTSAMSVIPVIPVIQTCVQAGELKFTSKPLQSLYQHTMTGCLDVFRSRMGQYTAIVAPLIRSLWSLEAAKSNASDVYVLWLASAAALNALLKKSTNITGIPRDVKMQVGGIVTSRFEEFFETDLYFAAFILDNRYNEDEFFADPIEARKIPTREELCGPAPPGMTALPTPRMPGVGAFRRVRHVVMSLMKPEIERAKTKRAVPGAAFNLDVFPWDMDGPAAVAAFDQQFDAFWRREWPFDGAASARDMDPLDYWMELRSTKFGRVLGHFGVKIFSITVNSMADERTNSMLTWFNSPYQNRQTAQTMEELILSRVLHLVSAPGLETSNSNIPARNKASLVDGASENPTNSITALFSSAQLSVRVPRR</sequence>
<dbReference type="OrthoDB" id="4951847at2759"/>
<name>A0A8H6WQE5_MYCCL</name>
<evidence type="ECO:0000256" key="1">
    <source>
        <dbReference type="SAM" id="MobiDB-lite"/>
    </source>
</evidence>
<dbReference type="Proteomes" id="UP000613580">
    <property type="component" value="Unassembled WGS sequence"/>
</dbReference>
<dbReference type="Pfam" id="PF04937">
    <property type="entry name" value="DUF659"/>
    <property type="match status" value="1"/>
</dbReference>
<comment type="caution">
    <text evidence="3">The sequence shown here is derived from an EMBL/GenBank/DDBJ whole genome shotgun (WGS) entry which is preliminary data.</text>
</comment>
<dbReference type="InterPro" id="IPR012337">
    <property type="entry name" value="RNaseH-like_sf"/>
</dbReference>
<accession>A0A8H6WQE5</accession>
<feature type="compositionally biased region" description="Basic and acidic residues" evidence="1">
    <location>
        <begin position="159"/>
        <end position="178"/>
    </location>
</feature>
<evidence type="ECO:0000313" key="4">
    <source>
        <dbReference type="Proteomes" id="UP000613580"/>
    </source>
</evidence>
<feature type="region of interest" description="Disordered" evidence="1">
    <location>
        <begin position="137"/>
        <end position="178"/>
    </location>
</feature>
<proteinExistence type="predicted"/>
<evidence type="ECO:0000313" key="3">
    <source>
        <dbReference type="EMBL" id="KAF7320739.1"/>
    </source>
</evidence>
<dbReference type="AlphaFoldDB" id="A0A8H6WQE5"/>
<protein>
    <submittedName>
        <fullName evidence="3">DUF659 family protein</fullName>
    </submittedName>
</protein>
<organism evidence="3 4">
    <name type="scientific">Mycena chlorophos</name>
    <name type="common">Agaric fungus</name>
    <name type="synonym">Agaricus chlorophos</name>
    <dbReference type="NCBI Taxonomy" id="658473"/>
    <lineage>
        <taxon>Eukaryota</taxon>
        <taxon>Fungi</taxon>
        <taxon>Dikarya</taxon>
        <taxon>Basidiomycota</taxon>
        <taxon>Agaricomycotina</taxon>
        <taxon>Agaricomycetes</taxon>
        <taxon>Agaricomycetidae</taxon>
        <taxon>Agaricales</taxon>
        <taxon>Marasmiineae</taxon>
        <taxon>Mycenaceae</taxon>
        <taxon>Mycena</taxon>
    </lineage>
</organism>
<dbReference type="InterPro" id="IPR007021">
    <property type="entry name" value="DUF659"/>
</dbReference>
<evidence type="ECO:0000259" key="2">
    <source>
        <dbReference type="Pfam" id="PF04937"/>
    </source>
</evidence>
<keyword evidence="4" id="KW-1185">Reference proteome</keyword>